<dbReference type="RefSeq" id="WP_175482797.1">
    <property type="nucleotide sequence ID" value="NZ_FMZZ01000005.1"/>
</dbReference>
<keyword evidence="4" id="KW-1185">Reference proteome</keyword>
<feature type="signal peptide" evidence="1">
    <location>
        <begin position="1"/>
        <end position="24"/>
    </location>
</feature>
<dbReference type="Gene3D" id="3.30.60.30">
    <property type="match status" value="1"/>
</dbReference>
<keyword evidence="1" id="KW-0732">Signal</keyword>
<dbReference type="EMBL" id="FMZZ01000005">
    <property type="protein sequence ID" value="SDC89186.1"/>
    <property type="molecule type" value="Genomic_DNA"/>
</dbReference>
<dbReference type="SMART" id="SM00280">
    <property type="entry name" value="KAZAL"/>
    <property type="match status" value="1"/>
</dbReference>
<accession>A0A1G6QBX1</accession>
<feature type="domain" description="Kazal-like" evidence="2">
    <location>
        <begin position="24"/>
        <end position="81"/>
    </location>
</feature>
<reference evidence="4" key="1">
    <citation type="submission" date="2016-10" db="EMBL/GenBank/DDBJ databases">
        <authorList>
            <person name="Varghese N."/>
            <person name="Submissions S."/>
        </authorList>
    </citation>
    <scope>NUCLEOTIDE SEQUENCE [LARGE SCALE GENOMIC DNA]</scope>
    <source>
        <strain evidence="4">IBRC-M 10403</strain>
    </source>
</reference>
<sequence>MLRNLALPLAAVAALMAAQATASAEAPQQCPGFCQAVYIPVCGMDPLTGHRQTFTNECELHRYNCQNHTAYAVLHQGRCSGD</sequence>
<dbReference type="InterPro" id="IPR002350">
    <property type="entry name" value="Kazal_dom"/>
</dbReference>
<dbReference type="AlphaFoldDB" id="A0A1G6QBX1"/>
<evidence type="ECO:0000259" key="2">
    <source>
        <dbReference type="PROSITE" id="PS51465"/>
    </source>
</evidence>
<dbReference type="PROSITE" id="PS51465">
    <property type="entry name" value="KAZAL_2"/>
    <property type="match status" value="1"/>
</dbReference>
<dbReference type="Pfam" id="PF07648">
    <property type="entry name" value="Kazal_2"/>
    <property type="match status" value="1"/>
</dbReference>
<dbReference type="Proteomes" id="UP000199501">
    <property type="component" value="Unassembled WGS sequence"/>
</dbReference>
<name>A0A1G6QBX1_9PSEU</name>
<evidence type="ECO:0000256" key="1">
    <source>
        <dbReference type="SAM" id="SignalP"/>
    </source>
</evidence>
<proteinExistence type="predicted"/>
<dbReference type="InterPro" id="IPR036058">
    <property type="entry name" value="Kazal_dom_sf"/>
</dbReference>
<feature type="chain" id="PRO_5011466200" evidence="1">
    <location>
        <begin position="25"/>
        <end position="82"/>
    </location>
</feature>
<protein>
    <submittedName>
        <fullName evidence="3">Kazal-type serine protease inhibitor domain-containing protein</fullName>
    </submittedName>
</protein>
<evidence type="ECO:0000313" key="3">
    <source>
        <dbReference type="EMBL" id="SDC89186.1"/>
    </source>
</evidence>
<dbReference type="SUPFAM" id="SSF100895">
    <property type="entry name" value="Kazal-type serine protease inhibitors"/>
    <property type="match status" value="1"/>
</dbReference>
<dbReference type="CDD" id="cd00104">
    <property type="entry name" value="KAZAL_FS"/>
    <property type="match status" value="1"/>
</dbReference>
<gene>
    <name evidence="3" type="ORF">SAMN05216174_105172</name>
</gene>
<evidence type="ECO:0000313" key="4">
    <source>
        <dbReference type="Proteomes" id="UP000199501"/>
    </source>
</evidence>
<organism evidence="3 4">
    <name type="scientific">Actinokineospora iranica</name>
    <dbReference type="NCBI Taxonomy" id="1271860"/>
    <lineage>
        <taxon>Bacteria</taxon>
        <taxon>Bacillati</taxon>
        <taxon>Actinomycetota</taxon>
        <taxon>Actinomycetes</taxon>
        <taxon>Pseudonocardiales</taxon>
        <taxon>Pseudonocardiaceae</taxon>
        <taxon>Actinokineospora</taxon>
    </lineage>
</organism>